<feature type="domain" description="DUF7903" evidence="1">
    <location>
        <begin position="44"/>
        <end position="395"/>
    </location>
</feature>
<evidence type="ECO:0000313" key="2">
    <source>
        <dbReference type="EMBL" id="KAJ8771709.1"/>
    </source>
</evidence>
<reference evidence="2 3" key="1">
    <citation type="submission" date="2021-09" db="EMBL/GenBank/DDBJ databases">
        <title>Genomic insights and catalytic innovation underlie evolution of tropane alkaloids biosynthesis.</title>
        <authorList>
            <person name="Wang Y.-J."/>
            <person name="Tian T."/>
            <person name="Huang J.-P."/>
            <person name="Huang S.-X."/>
        </authorList>
    </citation>
    <scope>NUCLEOTIDE SEQUENCE [LARGE SCALE GENOMIC DNA]</scope>
    <source>
        <strain evidence="2">KIB-2018</strain>
        <tissue evidence="2">Leaf</tissue>
    </source>
</reference>
<dbReference type="PANTHER" id="PTHR35481:SF1">
    <property type="entry name" value="DNA-DIRECTED RNA POLYMERASE SUBUNIT ALPHA"/>
    <property type="match status" value="1"/>
</dbReference>
<dbReference type="InterPro" id="IPR057225">
    <property type="entry name" value="DUF7903"/>
</dbReference>
<gene>
    <name evidence="2" type="ORF">K2173_026886</name>
</gene>
<dbReference type="Proteomes" id="UP001159364">
    <property type="component" value="Linkage Group LG02"/>
</dbReference>
<keyword evidence="3" id="KW-1185">Reference proteome</keyword>
<evidence type="ECO:0000259" key="1">
    <source>
        <dbReference type="Pfam" id="PF25475"/>
    </source>
</evidence>
<dbReference type="Pfam" id="PF25475">
    <property type="entry name" value="DUF7903"/>
    <property type="match status" value="1"/>
</dbReference>
<dbReference type="PANTHER" id="PTHR35481">
    <property type="entry name" value="DNA-DIRECTED RNA POLYMERASE SUBUNIT ALPHA"/>
    <property type="match status" value="1"/>
</dbReference>
<name>A0AAV8U090_9ROSI</name>
<dbReference type="AlphaFoldDB" id="A0AAV8U090"/>
<protein>
    <recommendedName>
        <fullName evidence="1">DUF7903 domain-containing protein</fullName>
    </recommendedName>
</protein>
<organism evidence="2 3">
    <name type="scientific">Erythroxylum novogranatense</name>
    <dbReference type="NCBI Taxonomy" id="1862640"/>
    <lineage>
        <taxon>Eukaryota</taxon>
        <taxon>Viridiplantae</taxon>
        <taxon>Streptophyta</taxon>
        <taxon>Embryophyta</taxon>
        <taxon>Tracheophyta</taxon>
        <taxon>Spermatophyta</taxon>
        <taxon>Magnoliopsida</taxon>
        <taxon>eudicotyledons</taxon>
        <taxon>Gunneridae</taxon>
        <taxon>Pentapetalae</taxon>
        <taxon>rosids</taxon>
        <taxon>fabids</taxon>
        <taxon>Malpighiales</taxon>
        <taxon>Erythroxylaceae</taxon>
        <taxon>Erythroxylum</taxon>
    </lineage>
</organism>
<proteinExistence type="predicted"/>
<comment type="caution">
    <text evidence="2">The sequence shown here is derived from an EMBL/GenBank/DDBJ whole genome shotgun (WGS) entry which is preliminary data.</text>
</comment>
<evidence type="ECO:0000313" key="3">
    <source>
        <dbReference type="Proteomes" id="UP001159364"/>
    </source>
</evidence>
<sequence>MAYVPPHKRLLKGKDRASPTPELLVPQFRKNLNFKSNVSNLGRSGMIVYANHAISTWFPVGLAENGQFPSYIHLDPISLEDIERKAGEKPLILVRSHSAAEDTELRQLFPRSPWVIIAENVQQNLLSSFKILRNEMEDQGVEVKPTLVARFGKIVFRGSPSASLASVEKDLVTETILRQLKKSFYTNVPSSYMENIKDKVVPMIGVDFQEEKDVYHVKLSDNSRPDSTVSCKCSVKEDKKLQLYKVELNQVRHMVTDVSCLDKNIDLRLMLCSKRILTALTDDEMDSIRNLINSAVLDSNVKGGLRWQLGKESSGDRYTVVGVWHTISKAYKNKSIRLKVRHADRFDFRNATGEASGEMYIKLKGIVIESLGQNPESNSIRDMLEDNLKLIWEHFFCCERFLM</sequence>
<dbReference type="EMBL" id="JAIWQS010000002">
    <property type="protein sequence ID" value="KAJ8771709.1"/>
    <property type="molecule type" value="Genomic_DNA"/>
</dbReference>
<accession>A0AAV8U090</accession>